<dbReference type="STRING" id="653930.SAMN05216589_2827"/>
<sequence length="201" mass="21602">MSAVVSLDALLRQQRVWKGRGEATPAAAQPTGHPQLDALLPGGGWPEAALSEILLAAPGAGELQLLWPTLARLTRAGERIVLVAPPHVPYPHAWLQAGVDLRWMTLIDAPERESLWAAEQCLRSGSCAAVLCWPQRIDDRGLRRLQLAAATGQTLGFACRSLREAVNPSPAALRLAVDCRPRQVRVLKCRGALVPGQSVAL</sequence>
<dbReference type="AlphaFoldDB" id="A0A1I4PEH8"/>
<accession>A0A1I4PEH8</accession>
<evidence type="ECO:0000313" key="2">
    <source>
        <dbReference type="EMBL" id="SES24504.1"/>
    </source>
</evidence>
<dbReference type="InterPro" id="IPR047610">
    <property type="entry name" value="ImuA_translesion"/>
</dbReference>
<dbReference type="InterPro" id="IPR017166">
    <property type="entry name" value="UCP037290"/>
</dbReference>
<evidence type="ECO:0000313" key="6">
    <source>
        <dbReference type="Proteomes" id="UP000186904"/>
    </source>
</evidence>
<keyword evidence="5" id="KW-1185">Reference proteome</keyword>
<dbReference type="PIRSF" id="PIRSF037290">
    <property type="entry name" value="UCP037290"/>
    <property type="match status" value="1"/>
</dbReference>
<protein>
    <submittedName>
        <fullName evidence="4">Translesion DNA synthesis-associated protein ImuA</fullName>
    </submittedName>
</protein>
<dbReference type="Proteomes" id="UP000186599">
    <property type="component" value="Unassembled WGS sequence"/>
</dbReference>
<name>A0A1I4PEH8_9GAMM</name>
<dbReference type="EMBL" id="FOGN01000006">
    <property type="protein sequence ID" value="SES24504.1"/>
    <property type="molecule type" value="Genomic_DNA"/>
</dbReference>
<reference evidence="5 6" key="1">
    <citation type="submission" date="2016-10" db="EMBL/GenBank/DDBJ databases">
        <authorList>
            <person name="de Groot N.N."/>
        </authorList>
    </citation>
    <scope>NUCLEOTIDE SEQUENCE [LARGE SCALE GENOMIC DNA]</scope>
    <source>
        <strain evidence="3 5">CGMCC 1.9095</strain>
        <strain evidence="2 6">DSM 22558</strain>
    </source>
</reference>
<evidence type="ECO:0000256" key="1">
    <source>
        <dbReference type="ARBA" id="ARBA00022763"/>
    </source>
</evidence>
<evidence type="ECO:0000313" key="4">
    <source>
        <dbReference type="EMBL" id="TKA92188.1"/>
    </source>
</evidence>
<dbReference type="SUPFAM" id="SSF52540">
    <property type="entry name" value="P-loop containing nucleoside triphosphate hydrolases"/>
    <property type="match status" value="1"/>
</dbReference>
<dbReference type="InterPro" id="IPR027417">
    <property type="entry name" value="P-loop_NTPase"/>
</dbReference>
<dbReference type="Gene3D" id="3.40.50.300">
    <property type="entry name" value="P-loop containing nucleotide triphosphate hydrolases"/>
    <property type="match status" value="1"/>
</dbReference>
<keyword evidence="1" id="KW-0227">DNA damage</keyword>
<dbReference type="GO" id="GO:0006281">
    <property type="term" value="P:DNA repair"/>
    <property type="evidence" value="ECO:0007669"/>
    <property type="project" value="TreeGrafter"/>
</dbReference>
<dbReference type="EMBL" id="SWAV01000002">
    <property type="protein sequence ID" value="TKA92188.1"/>
    <property type="molecule type" value="Genomic_DNA"/>
</dbReference>
<organism evidence="3 5">
    <name type="scientific">Halopseudomonas bauzanensis</name>
    <dbReference type="NCBI Taxonomy" id="653930"/>
    <lineage>
        <taxon>Bacteria</taxon>
        <taxon>Pseudomonadati</taxon>
        <taxon>Pseudomonadota</taxon>
        <taxon>Gammaproteobacteria</taxon>
        <taxon>Pseudomonadales</taxon>
        <taxon>Pseudomonadaceae</taxon>
        <taxon>Halopseudomonas</taxon>
    </lineage>
</organism>
<dbReference type="NCBIfam" id="NF033429">
    <property type="entry name" value="ImuA_translesion"/>
    <property type="match status" value="1"/>
</dbReference>
<dbReference type="Proteomes" id="UP000305198">
    <property type="component" value="Unassembled WGS sequence"/>
</dbReference>
<evidence type="ECO:0000313" key="3">
    <source>
        <dbReference type="EMBL" id="SFM26154.1"/>
    </source>
</evidence>
<dbReference type="OrthoDB" id="9811176at2"/>
<dbReference type="Proteomes" id="UP000186904">
    <property type="component" value="Unassembled WGS sequence"/>
</dbReference>
<proteinExistence type="predicted"/>
<reference evidence="4 7" key="2">
    <citation type="submission" date="2019-04" db="EMBL/GenBank/DDBJ databases">
        <title>Crypto-aerobic microbial life in anoxic (sulfidic) marine sediments.</title>
        <authorList>
            <person name="Bhattacharya S."/>
            <person name="Roy C."/>
            <person name="Mondal N."/>
            <person name="Sarkar J."/>
            <person name="Mandal S."/>
            <person name="Rameez M.J."/>
            <person name="Ghosh W."/>
        </authorList>
    </citation>
    <scope>NUCLEOTIDE SEQUENCE [LARGE SCALE GENOMIC DNA]</scope>
    <source>
        <strain evidence="4 7">SBBB</strain>
    </source>
</reference>
<dbReference type="PANTHER" id="PTHR35369:SF3">
    <property type="entry name" value="TRANSLESION DNA SYNTHESIS-ASSOCIATED PROTEIN IMUA"/>
    <property type="match status" value="1"/>
</dbReference>
<dbReference type="RefSeq" id="WP_074780834.1">
    <property type="nucleotide sequence ID" value="NZ_FOGN01000006.1"/>
</dbReference>
<dbReference type="PANTHER" id="PTHR35369">
    <property type="entry name" value="BLR3025 PROTEIN-RELATED"/>
    <property type="match status" value="1"/>
</dbReference>
<dbReference type="EMBL" id="FOUA01000006">
    <property type="protein sequence ID" value="SFM26154.1"/>
    <property type="molecule type" value="Genomic_DNA"/>
</dbReference>
<gene>
    <name evidence="4" type="primary">imuA</name>
    <name evidence="4" type="ORF">FA869_07270</name>
    <name evidence="3" type="ORF">SAMN04487855_2943</name>
    <name evidence="2" type="ORF">SAMN05216589_2827</name>
</gene>
<evidence type="ECO:0000313" key="7">
    <source>
        <dbReference type="Proteomes" id="UP000305198"/>
    </source>
</evidence>
<dbReference type="InterPro" id="IPR050356">
    <property type="entry name" value="SulA_CellDiv_inhibitor"/>
</dbReference>
<evidence type="ECO:0000313" key="5">
    <source>
        <dbReference type="Proteomes" id="UP000186599"/>
    </source>
</evidence>